<dbReference type="Gene3D" id="6.10.140.2220">
    <property type="match status" value="1"/>
</dbReference>
<evidence type="ECO:0000256" key="1">
    <source>
        <dbReference type="ARBA" id="ARBA00022723"/>
    </source>
</evidence>
<dbReference type="RefSeq" id="XP_028881502.1">
    <property type="nucleotide sequence ID" value="XM_029027282.1"/>
</dbReference>
<sequence>MQSGLYIFRFIPPHCPPEVEKSTDSKEECHVPQSSEELNDWHVLLKITVESEGLSVGPQGKIFVMEDECCANSGSSGEPIVISALGRVPRPIKDRNVTVVMRYPCRWQYAEILRFDVHFDKLEGYVLGSKEEMLYDVTVSYEGSQAYGGYIGEATVEVEGKPFPLPHRLRLVLEPYAGPLCTMCLDPIYAQGYGCSGCGMVEYCSTECQAAHMSGGHGLLCQKLKQTYTQSSEKVVAETEKGTEIVAWWRCLGDASYSILVDYRNDLGQAIEFFICTLKPAQDEGLRYRYIVEKGTTPKEVNQEKLAEFACAVFSAVSKNAISKGCASLAAACLNYIFVFSRHIDAIVDSHFIYYSSYLSEDFEGTMCSVEEYVTYARPLHELGVALIEFALKSPTALLFWHRIKMAKNVCISLYNVDTRCQCSEIKELVNAIPRQQRETLHLLSKLFLIMASRAPKREGLRLLEQAEKCLRDCLPTEPEGREGDGEGDGDEDHLEEMELSCLATLYFRLAVLLRLYGDANKTREADALKAHGDELLAKAKAMQAEEEASKKKAEDENEKMKEKKKDF</sequence>
<dbReference type="OrthoDB" id="274996at2759"/>
<dbReference type="GO" id="GO:0008270">
    <property type="term" value="F:zinc ion binding"/>
    <property type="evidence" value="ECO:0007669"/>
    <property type="project" value="UniProtKB-KW"/>
</dbReference>
<evidence type="ECO:0000256" key="4">
    <source>
        <dbReference type="PROSITE-ProRule" id="PRU00134"/>
    </source>
</evidence>
<organism evidence="7 8">
    <name type="scientific">Trypanosoma theileri</name>
    <dbReference type="NCBI Taxonomy" id="67003"/>
    <lineage>
        <taxon>Eukaryota</taxon>
        <taxon>Discoba</taxon>
        <taxon>Euglenozoa</taxon>
        <taxon>Kinetoplastea</taxon>
        <taxon>Metakinetoplastina</taxon>
        <taxon>Trypanosomatida</taxon>
        <taxon>Trypanosomatidae</taxon>
        <taxon>Trypanosoma</taxon>
    </lineage>
</organism>
<evidence type="ECO:0000256" key="3">
    <source>
        <dbReference type="ARBA" id="ARBA00022833"/>
    </source>
</evidence>
<dbReference type="SUPFAM" id="SSF144232">
    <property type="entry name" value="HIT/MYND zinc finger-like"/>
    <property type="match status" value="1"/>
</dbReference>
<comment type="caution">
    <text evidence="7">The sequence shown here is derived from an EMBL/GenBank/DDBJ whole genome shotgun (WGS) entry which is preliminary data.</text>
</comment>
<evidence type="ECO:0000256" key="2">
    <source>
        <dbReference type="ARBA" id="ARBA00022771"/>
    </source>
</evidence>
<feature type="domain" description="MYND-type" evidence="6">
    <location>
        <begin position="181"/>
        <end position="221"/>
    </location>
</feature>
<dbReference type="Proteomes" id="UP000192257">
    <property type="component" value="Unassembled WGS sequence"/>
</dbReference>
<name>A0A1X0NRU6_9TRYP</name>
<reference evidence="7 8" key="1">
    <citation type="submission" date="2017-03" db="EMBL/GenBank/DDBJ databases">
        <title>An alternative strategy for trypanosome survival in the mammalian bloodstream revealed through genome and transcriptome analysis of the ubiquitous bovine parasite Trypanosoma (Megatrypanum) theileri.</title>
        <authorList>
            <person name="Kelly S."/>
            <person name="Ivens A."/>
            <person name="Mott A."/>
            <person name="O'Neill E."/>
            <person name="Emms D."/>
            <person name="Macleod O."/>
            <person name="Voorheis P."/>
            <person name="Matthews J."/>
            <person name="Matthews K."/>
            <person name="Carrington M."/>
        </authorList>
    </citation>
    <scope>NUCLEOTIDE SEQUENCE [LARGE SCALE GENOMIC DNA]</scope>
    <source>
        <strain evidence="7">Edinburgh</strain>
    </source>
</reference>
<dbReference type="GeneID" id="39987062"/>
<proteinExistence type="predicted"/>
<dbReference type="EMBL" id="NBCO01000022">
    <property type="protein sequence ID" value="ORC87436.1"/>
    <property type="molecule type" value="Genomic_DNA"/>
</dbReference>
<evidence type="ECO:0000313" key="8">
    <source>
        <dbReference type="Proteomes" id="UP000192257"/>
    </source>
</evidence>
<dbReference type="PROSITE" id="PS01360">
    <property type="entry name" value="ZF_MYND_1"/>
    <property type="match status" value="1"/>
</dbReference>
<evidence type="ECO:0000256" key="5">
    <source>
        <dbReference type="SAM" id="MobiDB-lite"/>
    </source>
</evidence>
<dbReference type="PROSITE" id="PS50865">
    <property type="entry name" value="ZF_MYND_2"/>
    <property type="match status" value="1"/>
</dbReference>
<keyword evidence="1" id="KW-0479">Metal-binding</keyword>
<dbReference type="AlphaFoldDB" id="A0A1X0NRU6"/>
<keyword evidence="8" id="KW-1185">Reference proteome</keyword>
<dbReference type="Pfam" id="PF01753">
    <property type="entry name" value="zf-MYND"/>
    <property type="match status" value="1"/>
</dbReference>
<evidence type="ECO:0000313" key="7">
    <source>
        <dbReference type="EMBL" id="ORC87436.1"/>
    </source>
</evidence>
<gene>
    <name evidence="7" type="ORF">TM35_000222350</name>
</gene>
<keyword evidence="3" id="KW-0862">Zinc</keyword>
<keyword evidence="2 4" id="KW-0863">Zinc-finger</keyword>
<feature type="region of interest" description="Disordered" evidence="5">
    <location>
        <begin position="540"/>
        <end position="568"/>
    </location>
</feature>
<dbReference type="InterPro" id="IPR002893">
    <property type="entry name" value="Znf_MYND"/>
</dbReference>
<protein>
    <recommendedName>
        <fullName evidence="6">MYND-type domain-containing protein</fullName>
    </recommendedName>
</protein>
<feature type="compositionally biased region" description="Basic and acidic residues" evidence="5">
    <location>
        <begin position="548"/>
        <end position="568"/>
    </location>
</feature>
<evidence type="ECO:0000259" key="6">
    <source>
        <dbReference type="PROSITE" id="PS50865"/>
    </source>
</evidence>
<accession>A0A1X0NRU6</accession>
<dbReference type="VEuPathDB" id="TriTrypDB:TM35_000222350"/>